<evidence type="ECO:0000256" key="1">
    <source>
        <dbReference type="PROSITE-ProRule" id="PRU00339"/>
    </source>
</evidence>
<gene>
    <name evidence="3" type="ORF">GCM10007383_21650</name>
</gene>
<comment type="caution">
    <text evidence="3">The sequence shown here is derived from an EMBL/GenBank/DDBJ whole genome shotgun (WGS) entry which is preliminary data.</text>
</comment>
<reference evidence="3" key="2">
    <citation type="submission" date="2020-09" db="EMBL/GenBank/DDBJ databases">
        <authorList>
            <person name="Sun Q."/>
            <person name="Kim S."/>
        </authorList>
    </citation>
    <scope>NUCLEOTIDE SEQUENCE</scope>
    <source>
        <strain evidence="3">KCTC 12113</strain>
    </source>
</reference>
<keyword evidence="4" id="KW-1185">Reference proteome</keyword>
<dbReference type="InterPro" id="IPR019734">
    <property type="entry name" value="TPR_rpt"/>
</dbReference>
<evidence type="ECO:0000313" key="4">
    <source>
        <dbReference type="Proteomes" id="UP000634668"/>
    </source>
</evidence>
<keyword evidence="2" id="KW-0175">Coiled coil</keyword>
<keyword evidence="1" id="KW-0802">TPR repeat</keyword>
<name>A0A918IX85_9FLAO</name>
<dbReference type="SUPFAM" id="SSF48452">
    <property type="entry name" value="TPR-like"/>
    <property type="match status" value="1"/>
</dbReference>
<feature type="coiled-coil region" evidence="2">
    <location>
        <begin position="291"/>
        <end position="320"/>
    </location>
</feature>
<evidence type="ECO:0000313" key="3">
    <source>
        <dbReference type="EMBL" id="GGW36371.1"/>
    </source>
</evidence>
<protein>
    <recommendedName>
        <fullName evidence="5">Tetratricopeptide repeat protein</fullName>
    </recommendedName>
</protein>
<dbReference type="AlphaFoldDB" id="A0A918IX85"/>
<dbReference type="PROSITE" id="PS50005">
    <property type="entry name" value="TPR"/>
    <property type="match status" value="1"/>
</dbReference>
<dbReference type="Proteomes" id="UP000634668">
    <property type="component" value="Unassembled WGS sequence"/>
</dbReference>
<dbReference type="RefSeq" id="WP_026813348.1">
    <property type="nucleotide sequence ID" value="NZ_BMWP01000013.1"/>
</dbReference>
<reference evidence="3" key="1">
    <citation type="journal article" date="2014" name="Int. J. Syst. Evol. Microbiol.">
        <title>Complete genome sequence of Corynebacterium casei LMG S-19264T (=DSM 44701T), isolated from a smear-ripened cheese.</title>
        <authorList>
            <consortium name="US DOE Joint Genome Institute (JGI-PGF)"/>
            <person name="Walter F."/>
            <person name="Albersmeier A."/>
            <person name="Kalinowski J."/>
            <person name="Ruckert C."/>
        </authorList>
    </citation>
    <scope>NUCLEOTIDE SEQUENCE</scope>
    <source>
        <strain evidence="3">KCTC 12113</strain>
    </source>
</reference>
<dbReference type="InterPro" id="IPR011990">
    <property type="entry name" value="TPR-like_helical_dom_sf"/>
</dbReference>
<proteinExistence type="predicted"/>
<accession>A0A918IX85</accession>
<feature type="repeat" description="TPR" evidence="1">
    <location>
        <begin position="229"/>
        <end position="262"/>
    </location>
</feature>
<evidence type="ECO:0000256" key="2">
    <source>
        <dbReference type="SAM" id="Coils"/>
    </source>
</evidence>
<sequence length="346" mass="39960">MRNTILILYFTGVQCFSQNAVYDSLYHNITKELLPSQPSKALIATKYLEQITSNDLEKAKGLGLRAYILGQQGLKLEAIKVIEQANNIVSKTENHLYKAHINGLLSSLSRESGTLWTGKKALNKAIKAGKKITCKNESFKFQGNLQQELAYYAMDAGAFNESIAHLQLGIYFFNSVAKDSTIMFHLAKTNMLIGKNFLQLQKVDSAFFYYQKAKHQLQRSQYSNSSLRGFIFNGLGVAYMKMGDYECALVNLENTLNIAETSNYYNLKMESYKAFQEYYKTIKDIDNYIYYSEKSEKLSKLEAENRKKITNELLIKLEKRQEGMQLIYRKKLSFYWQQLYCQFQSE</sequence>
<dbReference type="Gene3D" id="1.25.40.10">
    <property type="entry name" value="Tetratricopeptide repeat domain"/>
    <property type="match status" value="1"/>
</dbReference>
<evidence type="ECO:0008006" key="5">
    <source>
        <dbReference type="Google" id="ProtNLM"/>
    </source>
</evidence>
<dbReference type="EMBL" id="BMWP01000013">
    <property type="protein sequence ID" value="GGW36371.1"/>
    <property type="molecule type" value="Genomic_DNA"/>
</dbReference>
<organism evidence="3 4">
    <name type="scientific">Arenibacter certesii</name>
    <dbReference type="NCBI Taxonomy" id="228955"/>
    <lineage>
        <taxon>Bacteria</taxon>
        <taxon>Pseudomonadati</taxon>
        <taxon>Bacteroidota</taxon>
        <taxon>Flavobacteriia</taxon>
        <taxon>Flavobacteriales</taxon>
        <taxon>Flavobacteriaceae</taxon>
        <taxon>Arenibacter</taxon>
    </lineage>
</organism>